<reference evidence="1" key="1">
    <citation type="submission" date="2021-05" db="EMBL/GenBank/DDBJ databases">
        <authorList>
            <person name="Scholz U."/>
            <person name="Mascher M."/>
            <person name="Fiebig A."/>
        </authorList>
    </citation>
    <scope>NUCLEOTIDE SEQUENCE [LARGE SCALE GENOMIC DNA]</scope>
</reference>
<evidence type="ECO:0000313" key="1">
    <source>
        <dbReference type="EnsemblPlants" id="AVESA.00010b.r2.1AG0040960.1.CDS"/>
    </source>
</evidence>
<sequence>MEGPSPRAKTVANKWLFLLLLGLAAAAGRFLQAHGQLDNLGFISIDCGLPESAAGYVDNATKLRFTSDAGFIDSGINYNMSAEYITPSMGRSWHNVRSFAAGARNCYTLQSLVAGLRYLIRATFMYGNYDGLNRPPVFDLHVSVNYWTTVNISDANTPEIYEIITAVLADSLQVCLVNTGSGTPFISGLNLRPFKNGLYPMANATQGLVLVARANFGPTDGVIVRFPDDPHDRIWMPMSRPTEWLEISTTKKVQNMEDADSFEAPSAVMQTAITPVKATSPIEFSWDAQPNVNDPSPGYICILHLSELQLLPSNALRQFYITLNAELWDPRGFTPQYLYKNAAYNTDPQHAFRHYNVSLNATANSTLPPILNALEVFSVLPTSGITTAASDVSAITAVSKNWMGDPCLPKNFVWKGLDCIYAVSRPASVTGLNLSSSGLSGNVSPSFASLKGLQYLDLSLNNLTGTIPDTISQLSSLTLLDLTGNNLSGTIPSGLLKRTQDGSLTLRYGNNPNLCSNGNSCQILHKKKHSMVAVYAIVPIVAVVVIVLLLVLLICMRINKGIISKNLTPRNRTTSVHTSLQVNNRRFTYNELVAVTSDFQRVIGQGGFGEVYNGFLEDGTQVAVKLRSEYSDQGVQEFLAEAQTLAKIHHKNLVSLIGYCKDMDYMALVYEYMSEGALHEHLRGGENNTRCLTWKERLRIALDSAQGLEYLHKGCNPPLIHRDVKTSNILLNAKLEAKIADFGLLKAFNSDRDTHVSTARVVGTRGYIAPEYEATLQLTNKSDVFSFGVVLLEIVTGQPHILNDPEPTGIVLWVRRRLVSGNIEGMVDPRMCGDHDINSVWKFTDTALKCISQTPEERPTMKEVVVLLKECRELEAARVNSAAGYYTAESGGNPNSNAI</sequence>
<dbReference type="Proteomes" id="UP001732700">
    <property type="component" value="Chromosome 1A"/>
</dbReference>
<dbReference type="EnsemblPlants" id="AVESA.00010b.r2.1AG0040960.1">
    <property type="protein sequence ID" value="AVESA.00010b.r2.1AG0040960.1.CDS"/>
    <property type="gene ID" value="AVESA.00010b.r2.1AG0040960"/>
</dbReference>
<proteinExistence type="predicted"/>
<accession>A0ACD5TEV9</accession>
<organism evidence="1 2">
    <name type="scientific">Avena sativa</name>
    <name type="common">Oat</name>
    <dbReference type="NCBI Taxonomy" id="4498"/>
    <lineage>
        <taxon>Eukaryota</taxon>
        <taxon>Viridiplantae</taxon>
        <taxon>Streptophyta</taxon>
        <taxon>Embryophyta</taxon>
        <taxon>Tracheophyta</taxon>
        <taxon>Spermatophyta</taxon>
        <taxon>Magnoliopsida</taxon>
        <taxon>Liliopsida</taxon>
        <taxon>Poales</taxon>
        <taxon>Poaceae</taxon>
        <taxon>BOP clade</taxon>
        <taxon>Pooideae</taxon>
        <taxon>Poodae</taxon>
        <taxon>Poeae</taxon>
        <taxon>Poeae Chloroplast Group 1 (Aveneae type)</taxon>
        <taxon>Aveninae</taxon>
        <taxon>Avena</taxon>
    </lineage>
</organism>
<reference evidence="1" key="2">
    <citation type="submission" date="2025-09" db="UniProtKB">
        <authorList>
            <consortium name="EnsemblPlants"/>
        </authorList>
    </citation>
    <scope>IDENTIFICATION</scope>
</reference>
<protein>
    <submittedName>
        <fullName evidence="1">Uncharacterized protein</fullName>
    </submittedName>
</protein>
<name>A0ACD5TEV9_AVESA</name>
<evidence type="ECO:0000313" key="2">
    <source>
        <dbReference type="Proteomes" id="UP001732700"/>
    </source>
</evidence>
<keyword evidence="2" id="KW-1185">Reference proteome</keyword>